<dbReference type="KEGG" id="rof:AAGW17_01950"/>
<dbReference type="Gene3D" id="3.40.50.620">
    <property type="entry name" value="HUPs"/>
    <property type="match status" value="1"/>
</dbReference>
<dbReference type="InterPro" id="IPR024909">
    <property type="entry name" value="Cys-tRNA/MSH_ligase"/>
</dbReference>
<evidence type="ECO:0000256" key="3">
    <source>
        <dbReference type="ARBA" id="ARBA00011245"/>
    </source>
</evidence>
<organism evidence="15">
    <name type="scientific">Rickettsia oklahomensis</name>
    <dbReference type="NCBI Taxonomy" id="3141789"/>
    <lineage>
        <taxon>Bacteria</taxon>
        <taxon>Pseudomonadati</taxon>
        <taxon>Pseudomonadota</taxon>
        <taxon>Alphaproteobacteria</taxon>
        <taxon>Rickettsiales</taxon>
        <taxon>Rickettsiaceae</taxon>
        <taxon>Rickettsieae</taxon>
        <taxon>Rickettsia</taxon>
        <taxon>belli group</taxon>
    </lineage>
</organism>
<evidence type="ECO:0000256" key="4">
    <source>
        <dbReference type="ARBA" id="ARBA00022490"/>
    </source>
</evidence>
<dbReference type="EC" id="6.1.1.16" evidence="13"/>
<evidence type="ECO:0000256" key="9">
    <source>
        <dbReference type="ARBA" id="ARBA00022840"/>
    </source>
</evidence>
<keyword evidence="5 13" id="KW-0436">Ligase</keyword>
<dbReference type="Gene3D" id="1.20.120.1910">
    <property type="entry name" value="Cysteine-tRNA ligase, C-terminal anti-codon recognition domain"/>
    <property type="match status" value="1"/>
</dbReference>
<dbReference type="InterPro" id="IPR032678">
    <property type="entry name" value="tRNA-synt_1_cat_dom"/>
</dbReference>
<keyword evidence="9 13" id="KW-0067">ATP-binding</keyword>
<gene>
    <name evidence="13 15" type="primary">cysS</name>
    <name evidence="15" type="ORF">AAGW17_01950</name>
</gene>
<dbReference type="InterPro" id="IPR015273">
    <property type="entry name" value="Cys-tRNA-synt_Ia_DALR"/>
</dbReference>
<dbReference type="CDD" id="cd00672">
    <property type="entry name" value="CysRS_core"/>
    <property type="match status" value="1"/>
</dbReference>
<comment type="cofactor">
    <cofactor evidence="13">
        <name>Zn(2+)</name>
        <dbReference type="ChEBI" id="CHEBI:29105"/>
    </cofactor>
    <text evidence="13">Binds 1 zinc ion per subunit.</text>
</comment>
<dbReference type="GO" id="GO:0005829">
    <property type="term" value="C:cytosol"/>
    <property type="evidence" value="ECO:0007669"/>
    <property type="project" value="TreeGrafter"/>
</dbReference>
<evidence type="ECO:0000256" key="8">
    <source>
        <dbReference type="ARBA" id="ARBA00022833"/>
    </source>
</evidence>
<evidence type="ECO:0000256" key="5">
    <source>
        <dbReference type="ARBA" id="ARBA00022598"/>
    </source>
</evidence>
<name>A0AAU7BZF8_9RICK</name>
<dbReference type="PANTHER" id="PTHR10890">
    <property type="entry name" value="CYSTEINYL-TRNA SYNTHETASE"/>
    <property type="match status" value="1"/>
</dbReference>
<comment type="subunit">
    <text evidence="3 13">Monomer.</text>
</comment>
<dbReference type="EMBL" id="CP157197">
    <property type="protein sequence ID" value="XBG66633.1"/>
    <property type="molecule type" value="Genomic_DNA"/>
</dbReference>
<reference evidence="15" key="1">
    <citation type="submission" date="2024-05" db="EMBL/GenBank/DDBJ databases">
        <title>Characterization of a novel Rickettsia species. (Rickettsia oklahomia sp. nov.) from Amblyomma americanum ticks.</title>
        <authorList>
            <person name="Korla P.K."/>
            <person name="Karounos M."/>
            <person name="Wilson J.M."/>
            <person name="Little S.E."/>
            <person name="Qurollo B.A."/>
        </authorList>
    </citation>
    <scope>NUCLEOTIDE SEQUENCE</scope>
    <source>
        <strain evidence="15">Oklahoma-10</strain>
    </source>
</reference>
<dbReference type="FunFam" id="3.40.50.620:FF:000068">
    <property type="entry name" value="Cysteine--tRNA ligase"/>
    <property type="match status" value="1"/>
</dbReference>
<feature type="binding site" evidence="13">
    <location>
        <position position="277"/>
    </location>
    <ligand>
        <name>ATP</name>
        <dbReference type="ChEBI" id="CHEBI:30616"/>
    </ligand>
</feature>
<evidence type="ECO:0000256" key="10">
    <source>
        <dbReference type="ARBA" id="ARBA00022917"/>
    </source>
</evidence>
<dbReference type="Pfam" id="PF01406">
    <property type="entry name" value="tRNA-synt_1e"/>
    <property type="match status" value="1"/>
</dbReference>
<dbReference type="SUPFAM" id="SSF52374">
    <property type="entry name" value="Nucleotidylyl transferase"/>
    <property type="match status" value="1"/>
</dbReference>
<dbReference type="SMART" id="SM00840">
    <property type="entry name" value="DALR_2"/>
    <property type="match status" value="1"/>
</dbReference>
<comment type="subcellular location">
    <subcellularLocation>
        <location evidence="1 13">Cytoplasm</location>
    </subcellularLocation>
</comment>
<evidence type="ECO:0000256" key="11">
    <source>
        <dbReference type="ARBA" id="ARBA00023146"/>
    </source>
</evidence>
<dbReference type="GO" id="GO:0005524">
    <property type="term" value="F:ATP binding"/>
    <property type="evidence" value="ECO:0007669"/>
    <property type="project" value="UniProtKB-UniRule"/>
</dbReference>
<protein>
    <recommendedName>
        <fullName evidence="13">Cysteine--tRNA ligase</fullName>
        <ecNumber evidence="13">6.1.1.16</ecNumber>
    </recommendedName>
    <alternativeName>
        <fullName evidence="13">Cysteinyl-tRNA synthetase</fullName>
        <shortName evidence="13">CysRS</shortName>
    </alternativeName>
</protein>
<comment type="catalytic activity">
    <reaction evidence="12 13">
        <text>tRNA(Cys) + L-cysteine + ATP = L-cysteinyl-tRNA(Cys) + AMP + diphosphate</text>
        <dbReference type="Rhea" id="RHEA:17773"/>
        <dbReference type="Rhea" id="RHEA-COMP:9661"/>
        <dbReference type="Rhea" id="RHEA-COMP:9679"/>
        <dbReference type="ChEBI" id="CHEBI:30616"/>
        <dbReference type="ChEBI" id="CHEBI:33019"/>
        <dbReference type="ChEBI" id="CHEBI:35235"/>
        <dbReference type="ChEBI" id="CHEBI:78442"/>
        <dbReference type="ChEBI" id="CHEBI:78517"/>
        <dbReference type="ChEBI" id="CHEBI:456215"/>
        <dbReference type="EC" id="6.1.1.16"/>
    </reaction>
</comment>
<evidence type="ECO:0000256" key="2">
    <source>
        <dbReference type="ARBA" id="ARBA00005594"/>
    </source>
</evidence>
<keyword evidence="10 13" id="KW-0648">Protein biosynthesis</keyword>
<evidence type="ECO:0000256" key="7">
    <source>
        <dbReference type="ARBA" id="ARBA00022741"/>
    </source>
</evidence>
<keyword evidence="8 13" id="KW-0862">Zinc</keyword>
<dbReference type="SUPFAM" id="SSF47323">
    <property type="entry name" value="Anticodon-binding domain of a subclass of class I aminoacyl-tRNA synthetases"/>
    <property type="match status" value="1"/>
</dbReference>
<evidence type="ECO:0000256" key="12">
    <source>
        <dbReference type="ARBA" id="ARBA00047398"/>
    </source>
</evidence>
<dbReference type="HAMAP" id="MF_00041">
    <property type="entry name" value="Cys_tRNA_synth"/>
    <property type="match status" value="1"/>
</dbReference>
<dbReference type="GO" id="GO:0006423">
    <property type="term" value="P:cysteinyl-tRNA aminoacylation"/>
    <property type="evidence" value="ECO:0007669"/>
    <property type="project" value="UniProtKB-UniRule"/>
</dbReference>
<evidence type="ECO:0000256" key="6">
    <source>
        <dbReference type="ARBA" id="ARBA00022723"/>
    </source>
</evidence>
<dbReference type="InterPro" id="IPR009080">
    <property type="entry name" value="tRNAsynth_Ia_anticodon-bd"/>
</dbReference>
<feature type="binding site" evidence="13">
    <location>
        <position position="245"/>
    </location>
    <ligand>
        <name>Zn(2+)</name>
        <dbReference type="ChEBI" id="CHEBI:29105"/>
    </ligand>
</feature>
<keyword evidence="7 13" id="KW-0547">Nucleotide-binding</keyword>
<feature type="binding site" evidence="13">
    <location>
        <position position="241"/>
    </location>
    <ligand>
        <name>Zn(2+)</name>
        <dbReference type="ChEBI" id="CHEBI:29105"/>
    </ligand>
</feature>
<sequence>MQVQFHLYNTLTRTKELFSPQAQTNVKMYVCGPTVYDNPHIGNSRSVVVYDLLYRILIKIFGSAAVKYVRNITDVDDKIINRAKLLGSTINELTDKVTQEFHINMEYLGCKLPSIEPKATEHIDIMIEIIERLIAKKHAYIADKHVYFNVLSAPHYTELSNRNLEEMFEGVRVENSKTKKHPKDFVLWKPAKPNESANMNFESPWGLGRPGWHIECSAMSYKYLGENFDIHGGGADLIFPHHTNEIAQSRCAFPSSTYAKYWVHNGFLTVNGEKMSKSLGNFITVRDLMDKAISGEVIRLFLLSSHYRRPLDYNDKAIEDAKKTLDYWYRAIVNINLQKIDIIPHDFMQSLLDDINTPLAIKIINDYAKGIFTSITEEEKKFNASNLITCANFIGLMNKTPHEWFNSGVNEFYISELVNKRLEAKKQKNWLLADQIRNQLLEQQIILEDKPDGTTIWRKE</sequence>
<dbReference type="PRINTS" id="PR00983">
    <property type="entry name" value="TRNASYNTHCYS"/>
</dbReference>
<accession>A0AAU7BZF8</accession>
<feature type="short sequence motif" description="'KMSKS' region" evidence="13">
    <location>
        <begin position="274"/>
        <end position="278"/>
    </location>
</feature>
<dbReference type="InterPro" id="IPR014729">
    <property type="entry name" value="Rossmann-like_a/b/a_fold"/>
</dbReference>
<dbReference type="GO" id="GO:0008270">
    <property type="term" value="F:zinc ion binding"/>
    <property type="evidence" value="ECO:0007669"/>
    <property type="project" value="UniProtKB-UniRule"/>
</dbReference>
<dbReference type="AlphaFoldDB" id="A0AAU7BZF8"/>
<dbReference type="InterPro" id="IPR015803">
    <property type="entry name" value="Cys-tRNA-ligase"/>
</dbReference>
<feature type="binding site" evidence="13">
    <location>
        <position position="31"/>
    </location>
    <ligand>
        <name>Zn(2+)</name>
        <dbReference type="ChEBI" id="CHEBI:29105"/>
    </ligand>
</feature>
<evidence type="ECO:0000259" key="14">
    <source>
        <dbReference type="SMART" id="SM00840"/>
    </source>
</evidence>
<dbReference type="NCBIfam" id="TIGR00435">
    <property type="entry name" value="cysS"/>
    <property type="match status" value="1"/>
</dbReference>
<keyword evidence="11 13" id="KW-0030">Aminoacyl-tRNA synthetase</keyword>
<comment type="similarity">
    <text evidence="2 13">Belongs to the class-I aminoacyl-tRNA synthetase family.</text>
</comment>
<feature type="domain" description="Cysteinyl-tRNA synthetase class Ia DALR" evidence="14">
    <location>
        <begin position="346"/>
        <end position="405"/>
    </location>
</feature>
<feature type="short sequence motif" description="'HIGH' region" evidence="13">
    <location>
        <begin position="33"/>
        <end position="43"/>
    </location>
</feature>
<dbReference type="RefSeq" id="WP_347939256.1">
    <property type="nucleotide sequence ID" value="NZ_CP157197.1"/>
</dbReference>
<proteinExistence type="inferred from homology"/>
<evidence type="ECO:0000313" key="15">
    <source>
        <dbReference type="EMBL" id="XBG66633.1"/>
    </source>
</evidence>
<feature type="binding site" evidence="13">
    <location>
        <position position="216"/>
    </location>
    <ligand>
        <name>Zn(2+)</name>
        <dbReference type="ChEBI" id="CHEBI:29105"/>
    </ligand>
</feature>
<dbReference type="PANTHER" id="PTHR10890:SF3">
    <property type="entry name" value="CYSTEINE--TRNA LIGASE, CYTOPLASMIC"/>
    <property type="match status" value="1"/>
</dbReference>
<evidence type="ECO:0000256" key="1">
    <source>
        <dbReference type="ARBA" id="ARBA00004496"/>
    </source>
</evidence>
<evidence type="ECO:0000256" key="13">
    <source>
        <dbReference type="HAMAP-Rule" id="MF_00041"/>
    </source>
</evidence>
<keyword evidence="6 13" id="KW-0479">Metal-binding</keyword>
<dbReference type="GO" id="GO:0004817">
    <property type="term" value="F:cysteine-tRNA ligase activity"/>
    <property type="evidence" value="ECO:0007669"/>
    <property type="project" value="UniProtKB-UniRule"/>
</dbReference>
<keyword evidence="4 13" id="KW-0963">Cytoplasm</keyword>